<dbReference type="SUPFAM" id="SSF55315">
    <property type="entry name" value="L30e-like"/>
    <property type="match status" value="1"/>
</dbReference>
<accession>I4ECZ8</accession>
<dbReference type="PANTHER" id="PTHR10113">
    <property type="entry name" value="PEPTIDE CHAIN RELEASE FACTOR SUBUNIT 1"/>
    <property type="match status" value="1"/>
</dbReference>
<dbReference type="Gene3D" id="3.30.1330.30">
    <property type="match status" value="1"/>
</dbReference>
<dbReference type="InterPro" id="IPR042226">
    <property type="entry name" value="eFR1_2_sf"/>
</dbReference>
<dbReference type="AlphaFoldDB" id="I4ECZ8"/>
<dbReference type="Pfam" id="PF18854">
    <property type="entry name" value="baeRF_family10"/>
    <property type="match status" value="1"/>
</dbReference>
<protein>
    <submittedName>
        <fullName evidence="1">Peptide chain release factor 1 (ERF1)-like protein</fullName>
    </submittedName>
</protein>
<dbReference type="InterPro" id="IPR041202">
    <property type="entry name" value="BaeRF_family10"/>
</dbReference>
<reference evidence="1 2" key="1">
    <citation type="journal article" date="2012" name="ISME J.">
        <title>Nitrification expanded: discovery, physiology and genomics of a nitrite-oxidizing bacterium from the phylum Chloroflexi.</title>
        <authorList>
            <person name="Sorokin D.Y."/>
            <person name="Lucker S."/>
            <person name="Vejmelkova D."/>
            <person name="Kostrikina N.A."/>
            <person name="Kleerebezem R."/>
            <person name="Rijpstra W.I."/>
            <person name="Damste J.S."/>
            <person name="Le Paslier D."/>
            <person name="Muyzer G."/>
            <person name="Wagner M."/>
            <person name="van Loosdrecht M.C."/>
            <person name="Daims H."/>
        </authorList>
    </citation>
    <scope>NUCLEOTIDE SEQUENCE [LARGE SCALE GENOMIC DNA]</scope>
    <source>
        <strain evidence="2">none</strain>
    </source>
</reference>
<sequence>MAIGGFSHQALMHLGGVVVITHADIDSLGRLSTERWPLISLYLRIDKERIDEDYAIRLKNLLRDAADTLGDRFDHEQTEAILADLERIRAFFQDTGDRYGRGVALFASSRSGIWRVYEIPRDIESRISIGFEAQIAPLIRLLEQLDTYCTCIISRDRARIFYGVMAEISEIGDILDEVPGQHEQGGWAQARYERHIEEHVRTHFKRVADQLFQLWNERPYRFLILGGPEEVVQSFLGHLHPYVRDRYIGAIHLLMVANINEVREESNAVIARWRQAETQRLIETLRDEALSGDRGVVGIDKTIMALQQGQVLTLLVDESLHVPGAVCSRCHSVQPETNATGAECVFCSGELVHVEDVIPSITTMAFRQDAAVIYPETPELQTQLRDLGRIGAVLRFNIPSEPVA</sequence>
<comment type="caution">
    <text evidence="1">The sequence shown here is derived from an EMBL/GenBank/DDBJ whole genome shotgun (WGS) entry which is preliminary data.</text>
</comment>
<dbReference type="EMBL" id="CAGS01000033">
    <property type="protein sequence ID" value="CCF82560.1"/>
    <property type="molecule type" value="Genomic_DNA"/>
</dbReference>
<dbReference type="InterPro" id="IPR004403">
    <property type="entry name" value="Peptide_chain-rel_eRF1/aRF1"/>
</dbReference>
<evidence type="ECO:0000313" key="1">
    <source>
        <dbReference type="EMBL" id="CCF82560.1"/>
    </source>
</evidence>
<dbReference type="Proteomes" id="UP000004221">
    <property type="component" value="Unassembled WGS sequence"/>
</dbReference>
<dbReference type="InterPro" id="IPR029064">
    <property type="entry name" value="Ribosomal_eL30-like_sf"/>
</dbReference>
<dbReference type="GO" id="GO:0003747">
    <property type="term" value="F:translation release factor activity"/>
    <property type="evidence" value="ECO:0007669"/>
    <property type="project" value="InterPro"/>
</dbReference>
<dbReference type="Gene3D" id="3.30.420.60">
    <property type="entry name" value="eRF1 domain 2"/>
    <property type="match status" value="1"/>
</dbReference>
<name>I4ECZ8_9BACT</name>
<dbReference type="RefSeq" id="WP_008474723.1">
    <property type="nucleotide sequence ID" value="NZ_CAGS01000033.1"/>
</dbReference>
<evidence type="ECO:0000313" key="2">
    <source>
        <dbReference type="Proteomes" id="UP000004221"/>
    </source>
</evidence>
<organism evidence="1 2">
    <name type="scientific">Nitrolancea hollandica Lb</name>
    <dbReference type="NCBI Taxonomy" id="1129897"/>
    <lineage>
        <taxon>Bacteria</taxon>
        <taxon>Pseudomonadati</taxon>
        <taxon>Thermomicrobiota</taxon>
        <taxon>Thermomicrobia</taxon>
        <taxon>Sphaerobacterales</taxon>
        <taxon>Sphaerobacterineae</taxon>
        <taxon>Sphaerobacteraceae</taxon>
        <taxon>Nitrolancea</taxon>
    </lineage>
</organism>
<gene>
    <name evidence="1" type="ORF">NITHO_1280015</name>
</gene>
<dbReference type="SUPFAM" id="SSF53137">
    <property type="entry name" value="Translational machinery components"/>
    <property type="match status" value="1"/>
</dbReference>
<keyword evidence="2" id="KW-1185">Reference proteome</keyword>
<proteinExistence type="predicted"/>